<name>A0AAC9J3J2_VIRHA</name>
<feature type="domain" description="Metallo-beta-lactamase" evidence="1">
    <location>
        <begin position="35"/>
        <end position="243"/>
    </location>
</feature>
<protein>
    <submittedName>
        <fullName evidence="2">MBL fold metallo-hydrolase</fullName>
    </submittedName>
</protein>
<dbReference type="KEGG" id="vhl:BME96_17525"/>
<dbReference type="PANTHER" id="PTHR42951:SF17">
    <property type="entry name" value="METALLO-BETA-LACTAMASE DOMAIN-CONTAINING PROTEIN"/>
    <property type="match status" value="1"/>
</dbReference>
<dbReference type="CDD" id="cd07721">
    <property type="entry name" value="yflN-like_MBL-fold"/>
    <property type="match status" value="1"/>
</dbReference>
<dbReference type="GeneID" id="71516213"/>
<dbReference type="InterPro" id="IPR050855">
    <property type="entry name" value="NDM-1-like"/>
</dbReference>
<evidence type="ECO:0000259" key="1">
    <source>
        <dbReference type="SMART" id="SM00849"/>
    </source>
</evidence>
<dbReference type="Pfam" id="PF00753">
    <property type="entry name" value="Lactamase_B"/>
    <property type="match status" value="1"/>
</dbReference>
<dbReference type="Proteomes" id="UP000182945">
    <property type="component" value="Chromosome"/>
</dbReference>
<dbReference type="PANTHER" id="PTHR42951">
    <property type="entry name" value="METALLO-BETA-LACTAMASE DOMAIN-CONTAINING"/>
    <property type="match status" value="1"/>
</dbReference>
<dbReference type="EMBL" id="CP017962">
    <property type="protein sequence ID" value="APC49887.1"/>
    <property type="molecule type" value="Genomic_DNA"/>
</dbReference>
<proteinExistence type="predicted"/>
<dbReference type="InterPro" id="IPR036866">
    <property type="entry name" value="RibonucZ/Hydroxyglut_hydro"/>
</dbReference>
<sequence length="280" mass="31474">MVNNPYENKVMPMTSVGNGNVRLLANDVHCYTNQVVNLCFVGSKEHWVLVDAGMPRSADEIEKEAEKLFGKNSRPEAIILTHGHFDHVGSAAELLRRWDVPVYAHPLEIPYITNETSYLEPDPTVAGGLVAKLSKYFPNDPIDLSGYVHELPVDGTVPHMPDWKWYHTPGHTPGHVSLFRESDSTLIAGDAFTTVKQDEMFEVIKQEKEINGPPRYFTPDWEAAENSVKKLASLNPLHAVTGHGIPMLGDELQQELDKLTRNFQEIAVPEHGKYVREEKD</sequence>
<dbReference type="InterPro" id="IPR001279">
    <property type="entry name" value="Metallo-B-lactamas"/>
</dbReference>
<evidence type="ECO:0000313" key="3">
    <source>
        <dbReference type="Proteomes" id="UP000182945"/>
    </source>
</evidence>
<dbReference type="Gene3D" id="3.60.15.10">
    <property type="entry name" value="Ribonuclease Z/Hydroxyacylglutathione hydrolase-like"/>
    <property type="match status" value="1"/>
</dbReference>
<evidence type="ECO:0000313" key="2">
    <source>
        <dbReference type="EMBL" id="APC49887.1"/>
    </source>
</evidence>
<dbReference type="RefSeq" id="WP_019376459.1">
    <property type="nucleotide sequence ID" value="NZ_CP017962.1"/>
</dbReference>
<gene>
    <name evidence="2" type="ORF">BME96_17525</name>
</gene>
<dbReference type="SMART" id="SM00849">
    <property type="entry name" value="Lactamase_B"/>
    <property type="match status" value="1"/>
</dbReference>
<organism evidence="2 3">
    <name type="scientific">Virgibacillus halodenitrificans</name>
    <name type="common">Bacillus halodenitrificans</name>
    <dbReference type="NCBI Taxonomy" id="1482"/>
    <lineage>
        <taxon>Bacteria</taxon>
        <taxon>Bacillati</taxon>
        <taxon>Bacillota</taxon>
        <taxon>Bacilli</taxon>
        <taxon>Bacillales</taxon>
        <taxon>Bacillaceae</taxon>
        <taxon>Virgibacillus</taxon>
    </lineage>
</organism>
<dbReference type="SUPFAM" id="SSF56281">
    <property type="entry name" value="Metallo-hydrolase/oxidoreductase"/>
    <property type="match status" value="1"/>
</dbReference>
<dbReference type="AlphaFoldDB" id="A0AAC9J3J2"/>
<reference evidence="2 3" key="1">
    <citation type="submission" date="2016-11" db="EMBL/GenBank/DDBJ databases">
        <title>Complete genome sequencing of Virgibacillus halodenitrificans PDB-F2.</title>
        <authorList>
            <person name="Sun Z."/>
            <person name="Zhou Y."/>
            <person name="Li H."/>
        </authorList>
    </citation>
    <scope>NUCLEOTIDE SEQUENCE [LARGE SCALE GENOMIC DNA]</scope>
    <source>
        <strain evidence="2 3">PDB-F2</strain>
    </source>
</reference>
<accession>A0AAC9J3J2</accession>